<dbReference type="STRING" id="660122.C7ZA79"/>
<keyword evidence="3" id="KW-0288">FMN</keyword>
<dbReference type="InParanoid" id="C7ZA79"/>
<proteinExistence type="inferred from homology"/>
<comment type="similarity">
    <text evidence="1">Belongs to the nitroreductase family.</text>
</comment>
<dbReference type="SUPFAM" id="SSF55469">
    <property type="entry name" value="FMN-dependent nitroreductase-like"/>
    <property type="match status" value="1"/>
</dbReference>
<dbReference type="PANTHER" id="PTHR23026:SF90">
    <property type="entry name" value="IODOTYROSINE DEIODINASE 1"/>
    <property type="match status" value="1"/>
</dbReference>
<dbReference type="OMA" id="FCYIDRD"/>
<dbReference type="KEGG" id="nhe:NECHADRAFT_82005"/>
<reference evidence="6 7" key="1">
    <citation type="journal article" date="2009" name="PLoS Genet.">
        <title>The genome of Nectria haematococca: contribution of supernumerary chromosomes to gene expansion.</title>
        <authorList>
            <person name="Coleman J.J."/>
            <person name="Rounsley S.D."/>
            <person name="Rodriguez-Carres M."/>
            <person name="Kuo A."/>
            <person name="Wasmann C.C."/>
            <person name="Grimwood J."/>
            <person name="Schmutz J."/>
            <person name="Taga M."/>
            <person name="White G.J."/>
            <person name="Zhou S."/>
            <person name="Schwartz D.C."/>
            <person name="Freitag M."/>
            <person name="Ma L.J."/>
            <person name="Danchin E.G."/>
            <person name="Henrissat B."/>
            <person name="Coutinho P.M."/>
            <person name="Nelson D.R."/>
            <person name="Straney D."/>
            <person name="Napoli C.A."/>
            <person name="Barker B.M."/>
            <person name="Gribskov M."/>
            <person name="Rep M."/>
            <person name="Kroken S."/>
            <person name="Molnar I."/>
            <person name="Rensing C."/>
            <person name="Kennell J.C."/>
            <person name="Zamora J."/>
            <person name="Farman M.L."/>
            <person name="Selker E.U."/>
            <person name="Salamov A."/>
            <person name="Shapiro H."/>
            <person name="Pangilinan J."/>
            <person name="Lindquist E."/>
            <person name="Lamers C."/>
            <person name="Grigoriev I.V."/>
            <person name="Geiser D.M."/>
            <person name="Covert S.F."/>
            <person name="Temporini E."/>
            <person name="Vanetten H.D."/>
        </authorList>
    </citation>
    <scope>NUCLEOTIDE SEQUENCE [LARGE SCALE GENOMIC DNA]</scope>
    <source>
        <strain evidence="7">ATCC MYA-4622 / CBS 123669 / FGSC 9596 / NRRL 45880 / 77-13-4</strain>
    </source>
</reference>
<evidence type="ECO:0000256" key="2">
    <source>
        <dbReference type="ARBA" id="ARBA00022630"/>
    </source>
</evidence>
<dbReference type="eggNOG" id="ENOG502SGC3">
    <property type="taxonomic scope" value="Eukaryota"/>
</dbReference>
<evidence type="ECO:0000313" key="7">
    <source>
        <dbReference type="Proteomes" id="UP000005206"/>
    </source>
</evidence>
<evidence type="ECO:0000259" key="5">
    <source>
        <dbReference type="Pfam" id="PF00881"/>
    </source>
</evidence>
<dbReference type="GO" id="GO:0016491">
    <property type="term" value="F:oxidoreductase activity"/>
    <property type="evidence" value="ECO:0007669"/>
    <property type="project" value="UniProtKB-KW"/>
</dbReference>
<dbReference type="HOGENOM" id="CLU_070764_9_1_1"/>
<dbReference type="Pfam" id="PF00881">
    <property type="entry name" value="Nitroreductase"/>
    <property type="match status" value="1"/>
</dbReference>
<dbReference type="Proteomes" id="UP000005206">
    <property type="component" value="Chromosome 6"/>
</dbReference>
<evidence type="ECO:0000256" key="1">
    <source>
        <dbReference type="ARBA" id="ARBA00007118"/>
    </source>
</evidence>
<evidence type="ECO:0000256" key="4">
    <source>
        <dbReference type="ARBA" id="ARBA00023002"/>
    </source>
</evidence>
<dbReference type="AlphaFoldDB" id="C7ZA79"/>
<evidence type="ECO:0000313" key="6">
    <source>
        <dbReference type="EMBL" id="EEU39631.1"/>
    </source>
</evidence>
<dbReference type="EMBL" id="GG698912">
    <property type="protein sequence ID" value="EEU39631.1"/>
    <property type="molecule type" value="Genomic_DNA"/>
</dbReference>
<name>C7ZA79_FUSV7</name>
<organism evidence="6 7">
    <name type="scientific">Fusarium vanettenii (strain ATCC MYA-4622 / CBS 123669 / FGSC 9596 / NRRL 45880 / 77-13-4)</name>
    <name type="common">Fusarium solani subsp. pisi</name>
    <dbReference type="NCBI Taxonomy" id="660122"/>
    <lineage>
        <taxon>Eukaryota</taxon>
        <taxon>Fungi</taxon>
        <taxon>Dikarya</taxon>
        <taxon>Ascomycota</taxon>
        <taxon>Pezizomycotina</taxon>
        <taxon>Sordariomycetes</taxon>
        <taxon>Hypocreomycetidae</taxon>
        <taxon>Hypocreales</taxon>
        <taxon>Nectriaceae</taxon>
        <taxon>Fusarium</taxon>
        <taxon>Fusarium solani species complex</taxon>
        <taxon>Fusarium vanettenii</taxon>
    </lineage>
</organism>
<dbReference type="OrthoDB" id="41362at2759"/>
<dbReference type="RefSeq" id="XP_003045344.1">
    <property type="nucleotide sequence ID" value="XM_003045298.1"/>
</dbReference>
<sequence length="239" mass="26392">MAQNQTIHRTAEQSAHDAVAKTILVRHSTRAFCTGRKVPLSIIEECLSIAQHAPSSTNIQPWRLTLVSGPPLERLSASLVSAFESKTELQIPAIPESYQGYRSQLGHHVYGPNGYNIAREDTESMTKTLISNFKFYNAPIVAVVCIDKELNKSDILSVGIYLQTLLLLLTERGLGTQVSVAPAGYPDIIREELGIEENLDILCTVGMGYENEQEHINSLKMPRDDWQKSVSCSPTPDGN</sequence>
<dbReference type="Gene3D" id="3.40.109.10">
    <property type="entry name" value="NADH Oxidase"/>
    <property type="match status" value="1"/>
</dbReference>
<dbReference type="InterPro" id="IPR050627">
    <property type="entry name" value="Nitroreductase/BluB"/>
</dbReference>
<dbReference type="PANTHER" id="PTHR23026">
    <property type="entry name" value="NADPH NITROREDUCTASE"/>
    <property type="match status" value="1"/>
</dbReference>
<dbReference type="VEuPathDB" id="FungiDB:NECHADRAFT_82005"/>
<evidence type="ECO:0000256" key="3">
    <source>
        <dbReference type="ARBA" id="ARBA00022643"/>
    </source>
</evidence>
<dbReference type="InterPro" id="IPR029479">
    <property type="entry name" value="Nitroreductase"/>
</dbReference>
<accession>C7ZA79</accession>
<protein>
    <recommendedName>
        <fullName evidence="5">Nitroreductase domain-containing protein</fullName>
    </recommendedName>
</protein>
<keyword evidence="2" id="KW-0285">Flavoprotein</keyword>
<keyword evidence="7" id="KW-1185">Reference proteome</keyword>
<keyword evidence="4" id="KW-0560">Oxidoreductase</keyword>
<gene>
    <name evidence="6" type="ORF">NECHADRAFT_82005</name>
</gene>
<dbReference type="InterPro" id="IPR000415">
    <property type="entry name" value="Nitroreductase-like"/>
</dbReference>
<feature type="domain" description="Nitroreductase" evidence="5">
    <location>
        <begin position="24"/>
        <end position="209"/>
    </location>
</feature>
<dbReference type="GeneID" id="9672122"/>